<organism evidence="2 3">
    <name type="scientific">Dactylosporangium maewongense</name>
    <dbReference type="NCBI Taxonomy" id="634393"/>
    <lineage>
        <taxon>Bacteria</taxon>
        <taxon>Bacillati</taxon>
        <taxon>Actinomycetota</taxon>
        <taxon>Actinomycetes</taxon>
        <taxon>Micromonosporales</taxon>
        <taxon>Micromonosporaceae</taxon>
        <taxon>Dactylosporangium</taxon>
    </lineage>
</organism>
<feature type="transmembrane region" description="Helical" evidence="1">
    <location>
        <begin position="86"/>
        <end position="105"/>
    </location>
</feature>
<keyword evidence="1" id="KW-1133">Transmembrane helix</keyword>
<protein>
    <recommendedName>
        <fullName evidence="4">Integral membrane protein</fullName>
    </recommendedName>
</protein>
<evidence type="ECO:0000256" key="1">
    <source>
        <dbReference type="SAM" id="Phobius"/>
    </source>
</evidence>
<evidence type="ECO:0000313" key="2">
    <source>
        <dbReference type="EMBL" id="GAA1499723.1"/>
    </source>
</evidence>
<evidence type="ECO:0000313" key="3">
    <source>
        <dbReference type="Proteomes" id="UP001501470"/>
    </source>
</evidence>
<keyword evidence="1" id="KW-0472">Membrane</keyword>
<accession>A0ABN1ZIG3</accession>
<sequence length="142" mass="15204">MTDSQVRLVHKGAPLDDGVAIGKERPDSGRAEVVVTCPTCGERVAVAVLSRSAVRREKVLVSVACLVAAGAGVGGTVWVFRSGAVHDGFGLLAMLVVLIAVGVWFERTVTMDDGVRLKRAPAHALDRPGWTDWYQYEFEATP</sequence>
<dbReference type="Proteomes" id="UP001501470">
    <property type="component" value="Unassembled WGS sequence"/>
</dbReference>
<name>A0ABN1ZIG3_9ACTN</name>
<dbReference type="RefSeq" id="WP_344498656.1">
    <property type="nucleotide sequence ID" value="NZ_BAAAQD010000001.1"/>
</dbReference>
<proteinExistence type="predicted"/>
<gene>
    <name evidence="2" type="ORF">GCM10009827_003070</name>
</gene>
<keyword evidence="3" id="KW-1185">Reference proteome</keyword>
<comment type="caution">
    <text evidence="2">The sequence shown here is derived from an EMBL/GenBank/DDBJ whole genome shotgun (WGS) entry which is preliminary data.</text>
</comment>
<evidence type="ECO:0008006" key="4">
    <source>
        <dbReference type="Google" id="ProtNLM"/>
    </source>
</evidence>
<keyword evidence="1" id="KW-0812">Transmembrane</keyword>
<dbReference type="EMBL" id="BAAAQD010000001">
    <property type="protein sequence ID" value="GAA1499723.1"/>
    <property type="molecule type" value="Genomic_DNA"/>
</dbReference>
<reference evidence="2 3" key="1">
    <citation type="journal article" date="2019" name="Int. J. Syst. Evol. Microbiol.">
        <title>The Global Catalogue of Microorganisms (GCM) 10K type strain sequencing project: providing services to taxonomists for standard genome sequencing and annotation.</title>
        <authorList>
            <consortium name="The Broad Institute Genomics Platform"/>
            <consortium name="The Broad Institute Genome Sequencing Center for Infectious Disease"/>
            <person name="Wu L."/>
            <person name="Ma J."/>
        </authorList>
    </citation>
    <scope>NUCLEOTIDE SEQUENCE [LARGE SCALE GENOMIC DNA]</scope>
    <source>
        <strain evidence="2 3">JCM 15933</strain>
    </source>
</reference>
<feature type="transmembrane region" description="Helical" evidence="1">
    <location>
        <begin position="59"/>
        <end position="80"/>
    </location>
</feature>